<dbReference type="SUPFAM" id="SSF51306">
    <property type="entry name" value="LexA/Signal peptidase"/>
    <property type="match status" value="1"/>
</dbReference>
<evidence type="ECO:0000313" key="3">
    <source>
        <dbReference type="Proteomes" id="UP000245081"/>
    </source>
</evidence>
<name>A0A2R5FC48_9PROT</name>
<keyword evidence="2" id="KW-0378">Hydrolase</keyword>
<dbReference type="PANTHER" id="PTHR33516:SF2">
    <property type="entry name" value="LEXA REPRESSOR-RELATED"/>
    <property type="match status" value="1"/>
</dbReference>
<dbReference type="InterPro" id="IPR050077">
    <property type="entry name" value="LexA_repressor"/>
</dbReference>
<accession>A0A2R5FC48</accession>
<organism evidence="2 3">
    <name type="scientific">Novimethylophilus kurashikiensis</name>
    <dbReference type="NCBI Taxonomy" id="1825523"/>
    <lineage>
        <taxon>Bacteria</taxon>
        <taxon>Pseudomonadati</taxon>
        <taxon>Pseudomonadota</taxon>
        <taxon>Betaproteobacteria</taxon>
        <taxon>Nitrosomonadales</taxon>
        <taxon>Methylophilaceae</taxon>
        <taxon>Novimethylophilus</taxon>
    </lineage>
</organism>
<dbReference type="Gene3D" id="2.10.109.10">
    <property type="entry name" value="Umud Fragment, subunit A"/>
    <property type="match status" value="1"/>
</dbReference>
<sequence length="158" mass="17581">MSNALEIPTFTLFRLPENLSEVSLPIYGFKLIAGATTGFASPAQDYETVDELNLTAHLVQNKPATFLFPVGKDYDSMIDDGILPGSLLIVDRSLKVRHGSIVVAAVDGEWLVKRLYKRNGEVQLHSSNRDKNYPPIEFKEGRELYIFGVVKDAINKLA</sequence>
<proteinExistence type="predicted"/>
<dbReference type="GO" id="GO:0016787">
    <property type="term" value="F:hydrolase activity"/>
    <property type="evidence" value="ECO:0007669"/>
    <property type="project" value="UniProtKB-KW"/>
</dbReference>
<gene>
    <name evidence="2" type="primary">umuD</name>
    <name evidence="2" type="ORF">NMK_1779</name>
</gene>
<evidence type="ECO:0000313" key="2">
    <source>
        <dbReference type="EMBL" id="GBG14214.1"/>
    </source>
</evidence>
<dbReference type="InterPro" id="IPR015927">
    <property type="entry name" value="Peptidase_S24_S26A/B/C"/>
</dbReference>
<dbReference type="PANTHER" id="PTHR33516">
    <property type="entry name" value="LEXA REPRESSOR"/>
    <property type="match status" value="1"/>
</dbReference>
<dbReference type="InterPro" id="IPR039418">
    <property type="entry name" value="LexA-like"/>
</dbReference>
<keyword evidence="3" id="KW-1185">Reference proteome</keyword>
<protein>
    <submittedName>
        <fullName evidence="2">DNA polymerase V</fullName>
        <ecNumber evidence="2">3.4.21.-</ecNumber>
    </submittedName>
</protein>
<dbReference type="EMBL" id="BDOQ01000006">
    <property type="protein sequence ID" value="GBG14214.1"/>
    <property type="molecule type" value="Genomic_DNA"/>
</dbReference>
<evidence type="ECO:0000259" key="1">
    <source>
        <dbReference type="Pfam" id="PF00717"/>
    </source>
</evidence>
<dbReference type="Pfam" id="PF00717">
    <property type="entry name" value="Peptidase_S24"/>
    <property type="match status" value="1"/>
</dbReference>
<dbReference type="InterPro" id="IPR036286">
    <property type="entry name" value="LexA/Signal_pep-like_sf"/>
</dbReference>
<reference evidence="2 3" key="1">
    <citation type="journal article" date="2018" name="Environ. Microbiol.">
        <title>Isolation and genomic characterization of Novimethylophilus kurashikiensis gen. nov. sp. nov., a new lanthanide-dependent methylotrophic species of Methylophilaceae.</title>
        <authorList>
            <person name="Lv H."/>
            <person name="Sahin N."/>
            <person name="Tani A."/>
        </authorList>
    </citation>
    <scope>NUCLEOTIDE SEQUENCE [LARGE SCALE GENOMIC DNA]</scope>
    <source>
        <strain evidence="2 3">La2-4</strain>
    </source>
</reference>
<dbReference type="CDD" id="cd06529">
    <property type="entry name" value="S24_LexA-like"/>
    <property type="match status" value="1"/>
</dbReference>
<comment type="caution">
    <text evidence="2">The sequence shown here is derived from an EMBL/GenBank/DDBJ whole genome shotgun (WGS) entry which is preliminary data.</text>
</comment>
<dbReference type="OrthoDB" id="9802364at2"/>
<dbReference type="AlphaFoldDB" id="A0A2R5FC48"/>
<feature type="domain" description="Peptidase S24/S26A/S26B/S26C" evidence="1">
    <location>
        <begin position="35"/>
        <end position="150"/>
    </location>
</feature>
<dbReference type="Proteomes" id="UP000245081">
    <property type="component" value="Unassembled WGS sequence"/>
</dbReference>
<dbReference type="EC" id="3.4.21.-" evidence="2"/>
<dbReference type="NCBIfam" id="NF007621">
    <property type="entry name" value="PRK10276.1"/>
    <property type="match status" value="1"/>
</dbReference>
<dbReference type="RefSeq" id="WP_109015404.1">
    <property type="nucleotide sequence ID" value="NZ_BDOQ01000006.1"/>
</dbReference>